<organism evidence="11 12">
    <name type="scientific">Fulvivirga kasyanovii</name>
    <dbReference type="NCBI Taxonomy" id="396812"/>
    <lineage>
        <taxon>Bacteria</taxon>
        <taxon>Pseudomonadati</taxon>
        <taxon>Bacteroidota</taxon>
        <taxon>Cytophagia</taxon>
        <taxon>Cytophagales</taxon>
        <taxon>Fulvivirgaceae</taxon>
        <taxon>Fulvivirga</taxon>
    </lineage>
</organism>
<feature type="transmembrane region" description="Helical" evidence="7">
    <location>
        <begin position="248"/>
        <end position="270"/>
    </location>
</feature>
<accession>A0ABW9RMX2</accession>
<proteinExistence type="inferred from homology"/>
<feature type="transmembrane region" description="Helical" evidence="7">
    <location>
        <begin position="397"/>
        <end position="415"/>
    </location>
</feature>
<dbReference type="PRINTS" id="PR01434">
    <property type="entry name" value="NADHDHGNASE5"/>
</dbReference>
<dbReference type="EMBL" id="SMLW01000445">
    <property type="protein sequence ID" value="MTI24708.1"/>
    <property type="molecule type" value="Genomic_DNA"/>
</dbReference>
<comment type="subunit">
    <text evidence="7">Forms a complex with DabA.</text>
</comment>
<feature type="domain" description="NADH:quinone oxidoreductase/Mrp antiporter transmembrane" evidence="9">
    <location>
        <begin position="131"/>
        <end position="352"/>
    </location>
</feature>
<feature type="transmembrane region" description="Helical" evidence="7">
    <location>
        <begin position="276"/>
        <end position="298"/>
    </location>
</feature>
<evidence type="ECO:0000256" key="7">
    <source>
        <dbReference type="HAMAP-Rule" id="MF_00862"/>
    </source>
</evidence>
<dbReference type="InterPro" id="IPR001516">
    <property type="entry name" value="Proton_antipo_N"/>
</dbReference>
<comment type="function">
    <text evidence="7">Part of an energy-coupled inorganic carbon pump.</text>
</comment>
<dbReference type="InterPro" id="IPR001750">
    <property type="entry name" value="ND/Mrp_TM"/>
</dbReference>
<evidence type="ECO:0000256" key="2">
    <source>
        <dbReference type="ARBA" id="ARBA00022448"/>
    </source>
</evidence>
<evidence type="ECO:0000313" key="12">
    <source>
        <dbReference type="Proteomes" id="UP000798808"/>
    </source>
</evidence>
<feature type="transmembrane region" description="Helical" evidence="7">
    <location>
        <begin position="138"/>
        <end position="157"/>
    </location>
</feature>
<feature type="transmembrane region" description="Helical" evidence="7">
    <location>
        <begin position="207"/>
        <end position="227"/>
    </location>
</feature>
<keyword evidence="12" id="KW-1185">Reference proteome</keyword>
<dbReference type="InterPro" id="IPR046396">
    <property type="entry name" value="Transporter_DabB"/>
</dbReference>
<keyword evidence="2 7" id="KW-0813">Transport</keyword>
<comment type="subcellular location">
    <subcellularLocation>
        <location evidence="7">Cell membrane</location>
        <topology evidence="7">Multi-pass membrane protein</topology>
    </subcellularLocation>
    <subcellularLocation>
        <location evidence="1">Endomembrane system</location>
        <topology evidence="1">Multi-pass membrane protein</topology>
    </subcellularLocation>
    <subcellularLocation>
        <location evidence="8">Membrane</location>
        <topology evidence="8">Multi-pass membrane protein</topology>
    </subcellularLocation>
</comment>
<dbReference type="Pfam" id="PF00361">
    <property type="entry name" value="Proton_antipo_M"/>
    <property type="match status" value="1"/>
</dbReference>
<dbReference type="Proteomes" id="UP000798808">
    <property type="component" value="Unassembled WGS sequence"/>
</dbReference>
<comment type="similarity">
    <text evidence="7">Belongs to the inorganic carbon transporter (TC 9.A.2) DabB family.</text>
</comment>
<evidence type="ECO:0000256" key="4">
    <source>
        <dbReference type="ARBA" id="ARBA00022692"/>
    </source>
</evidence>
<keyword evidence="5 7" id="KW-1133">Transmembrane helix</keyword>
<evidence type="ECO:0000259" key="10">
    <source>
        <dbReference type="Pfam" id="PF00662"/>
    </source>
</evidence>
<dbReference type="RefSeq" id="WP_155170749.1">
    <property type="nucleotide sequence ID" value="NZ_BAAAFL010000068.1"/>
</dbReference>
<evidence type="ECO:0000256" key="6">
    <source>
        <dbReference type="ARBA" id="ARBA00023136"/>
    </source>
</evidence>
<keyword evidence="6 7" id="KW-0472">Membrane</keyword>
<name>A0ABW9RMX2_9BACT</name>
<feature type="transmembrane region" description="Helical" evidence="7">
    <location>
        <begin position="79"/>
        <end position="102"/>
    </location>
</feature>
<sequence length="559" mass="60185">MFQNLPAFIAVLSPTVFAATALMSWFQPGIRPAAVKRMSVASTAVGILVAAICGILVINHDLLQTGLIGYNGLGLSLRLDALSVIMLGMIALLGFIIVKFSLNYLDGDQRQGIFLGRLAATIASVQLLVLSGNLVMLLISWILTSICLHRLLVFYDHRPGALIAARKKFILARLGDICLLAVVVLLYDQFGTGDLETIFTAIRNSQAWGNLPGVEWAAILLVLAALLKSAQFPTHGWLIEVMETPTPVSALLHAGLLNAGPFLIIRMAYLMDASVYAPYILMIIGGFTALFGSVVYLTQTSIKTALAYSSIAHMGFSLLVCGLGVYPAAMLHLVAHSFYKAHAFLSSGSIVDVIRGSKIFSPARPHKPLRIAIGIVLALAVYSGFATLWGIDFEKQLPLMAIGAILVMGLSRLFVSAMGKAGNIALLMRAGLLALIVAAAFFSLEAGFHHLLSAQLPELSAPGLGEIILTGVILLSFGIAVFIQLLAPGLAKNPVYTAFAIHIRNGLYVNALFDRAVSALKVHSPESRQIAQFQAEQLKKVEYMHVERLKEQPVFVNKY</sequence>
<keyword evidence="4 7" id="KW-0812">Transmembrane</keyword>
<evidence type="ECO:0000313" key="11">
    <source>
        <dbReference type="EMBL" id="MTI24708.1"/>
    </source>
</evidence>
<evidence type="ECO:0000256" key="5">
    <source>
        <dbReference type="ARBA" id="ARBA00022989"/>
    </source>
</evidence>
<keyword evidence="3 7" id="KW-1003">Cell membrane</keyword>
<feature type="transmembrane region" description="Helical" evidence="7">
    <location>
        <begin position="427"/>
        <end position="447"/>
    </location>
</feature>
<comment type="caution">
    <text evidence="11">The sequence shown here is derived from an EMBL/GenBank/DDBJ whole genome shotgun (WGS) entry which is preliminary data.</text>
</comment>
<feature type="transmembrane region" description="Helical" evidence="7">
    <location>
        <begin position="169"/>
        <end position="187"/>
    </location>
</feature>
<dbReference type="HAMAP" id="MF_00862">
    <property type="entry name" value="DabB"/>
    <property type="match status" value="1"/>
</dbReference>
<feature type="domain" description="NADH-Ubiquinone oxidoreductase (complex I) chain 5 N-terminal" evidence="10">
    <location>
        <begin position="73"/>
        <end position="113"/>
    </location>
</feature>
<feature type="transmembrane region" description="Helical" evidence="7">
    <location>
        <begin position="6"/>
        <end position="26"/>
    </location>
</feature>
<dbReference type="Pfam" id="PF00662">
    <property type="entry name" value="Proton_antipo_N"/>
    <property type="match status" value="1"/>
</dbReference>
<evidence type="ECO:0000256" key="3">
    <source>
        <dbReference type="ARBA" id="ARBA00022475"/>
    </source>
</evidence>
<feature type="transmembrane region" description="Helical" evidence="7">
    <location>
        <begin position="305"/>
        <end position="326"/>
    </location>
</feature>
<feature type="transmembrane region" description="Helical" evidence="7">
    <location>
        <begin position="38"/>
        <end position="59"/>
    </location>
</feature>
<gene>
    <name evidence="7" type="primary">dabB</name>
    <name evidence="11" type="ORF">E1163_07105</name>
</gene>
<evidence type="ECO:0000259" key="9">
    <source>
        <dbReference type="Pfam" id="PF00361"/>
    </source>
</evidence>
<feature type="transmembrane region" description="Helical" evidence="7">
    <location>
        <begin position="467"/>
        <end position="487"/>
    </location>
</feature>
<evidence type="ECO:0000256" key="1">
    <source>
        <dbReference type="ARBA" id="ARBA00004127"/>
    </source>
</evidence>
<evidence type="ECO:0000256" key="8">
    <source>
        <dbReference type="RuleBase" id="RU000320"/>
    </source>
</evidence>
<feature type="transmembrane region" description="Helical" evidence="7">
    <location>
        <begin position="369"/>
        <end position="391"/>
    </location>
</feature>
<dbReference type="PANTHER" id="PTHR42829">
    <property type="entry name" value="NADH-UBIQUINONE OXIDOREDUCTASE CHAIN 5"/>
    <property type="match status" value="1"/>
</dbReference>
<reference evidence="11 12" key="1">
    <citation type="submission" date="2019-02" db="EMBL/GenBank/DDBJ databases">
        <authorList>
            <person name="Goldberg S.R."/>
            <person name="Haltli B.A."/>
            <person name="Correa H."/>
            <person name="Russell K.G."/>
        </authorList>
    </citation>
    <scope>NUCLEOTIDE SEQUENCE [LARGE SCALE GENOMIC DNA]</scope>
    <source>
        <strain evidence="11 12">JCM 16186</strain>
    </source>
</reference>
<protein>
    <recommendedName>
        <fullName evidence="7">Probable inorganic carbon transporter subunit DabB</fullName>
    </recommendedName>
</protein>
<dbReference type="PANTHER" id="PTHR42829:SF1">
    <property type="entry name" value="INORGANIC CARBON TRANSPORTER SUBUNIT DABB-RELATED"/>
    <property type="match status" value="1"/>
</dbReference>
<dbReference type="InterPro" id="IPR003945">
    <property type="entry name" value="NU5C-like"/>
</dbReference>